<feature type="compositionally biased region" description="Basic and acidic residues" evidence="2">
    <location>
        <begin position="162"/>
        <end position="172"/>
    </location>
</feature>
<accession>A0A078AIE7</accession>
<feature type="coiled-coil region" evidence="1">
    <location>
        <begin position="207"/>
        <end position="283"/>
    </location>
</feature>
<dbReference type="InParanoid" id="A0A078AIE7"/>
<keyword evidence="4" id="KW-1185">Reference proteome</keyword>
<evidence type="ECO:0000256" key="2">
    <source>
        <dbReference type="SAM" id="MobiDB-lite"/>
    </source>
</evidence>
<dbReference type="AlphaFoldDB" id="A0A078AIE7"/>
<sequence>MDFLSKQMARVGKQNVNLEINFQPLLLKVNVTKPGEYQLFFKRGPQTNETKKYNLDKSSGMSITELIFENESFTKVSGFYQEKDGTFQEKKAVILIKGAGDKVCEHTLDLAKYIHRGPVKERLQLTGTAYHLDFEITVQDPDPAKRVINAPKEDDFQLNENPYDHRDTKAIRGEPLPGDESHVKRSVTSNNTLPAHQVKTENLKPEIDLTTQKLEQSQKEANQLKQTLEDLQKRLNDAQLRNQQLLAEKEESIAKLDGTQDQENKLKNKCGNLEKEVENLRKEVGGLYRFDSTFN</sequence>
<keyword evidence="1" id="KW-0175">Coiled coil</keyword>
<feature type="region of interest" description="Disordered" evidence="2">
    <location>
        <begin position="160"/>
        <end position="185"/>
    </location>
</feature>
<dbReference type="OrthoDB" id="323355at2759"/>
<proteinExistence type="predicted"/>
<dbReference type="Proteomes" id="UP000039865">
    <property type="component" value="Unassembled WGS sequence"/>
</dbReference>
<reference evidence="3 4" key="1">
    <citation type="submission" date="2014-06" db="EMBL/GenBank/DDBJ databases">
        <authorList>
            <person name="Swart Estienne"/>
        </authorList>
    </citation>
    <scope>NUCLEOTIDE SEQUENCE [LARGE SCALE GENOMIC DNA]</scope>
    <source>
        <strain evidence="3 4">130c</strain>
    </source>
</reference>
<organism evidence="3 4">
    <name type="scientific">Stylonychia lemnae</name>
    <name type="common">Ciliate</name>
    <dbReference type="NCBI Taxonomy" id="5949"/>
    <lineage>
        <taxon>Eukaryota</taxon>
        <taxon>Sar</taxon>
        <taxon>Alveolata</taxon>
        <taxon>Ciliophora</taxon>
        <taxon>Intramacronucleata</taxon>
        <taxon>Spirotrichea</taxon>
        <taxon>Stichotrichia</taxon>
        <taxon>Sporadotrichida</taxon>
        <taxon>Oxytrichidae</taxon>
        <taxon>Stylonychinae</taxon>
        <taxon>Stylonychia</taxon>
    </lineage>
</organism>
<evidence type="ECO:0000313" key="4">
    <source>
        <dbReference type="Proteomes" id="UP000039865"/>
    </source>
</evidence>
<protein>
    <submittedName>
        <fullName evidence="3">Uncharacterized protein</fullName>
    </submittedName>
</protein>
<dbReference type="EMBL" id="CCKQ01010212">
    <property type="protein sequence ID" value="CDW81716.1"/>
    <property type="molecule type" value="Genomic_DNA"/>
</dbReference>
<gene>
    <name evidence="3" type="primary">Contig10473.g11179</name>
    <name evidence="3" type="ORF">STYLEM_10740</name>
</gene>
<evidence type="ECO:0000313" key="3">
    <source>
        <dbReference type="EMBL" id="CDW81716.1"/>
    </source>
</evidence>
<evidence type="ECO:0000256" key="1">
    <source>
        <dbReference type="SAM" id="Coils"/>
    </source>
</evidence>
<name>A0A078AIE7_STYLE</name>